<organism evidence="1 2">
    <name type="scientific">Entomophthora muscae</name>
    <dbReference type="NCBI Taxonomy" id="34485"/>
    <lineage>
        <taxon>Eukaryota</taxon>
        <taxon>Fungi</taxon>
        <taxon>Fungi incertae sedis</taxon>
        <taxon>Zoopagomycota</taxon>
        <taxon>Entomophthoromycotina</taxon>
        <taxon>Entomophthoromycetes</taxon>
        <taxon>Entomophthorales</taxon>
        <taxon>Entomophthoraceae</taxon>
        <taxon>Entomophthora</taxon>
    </lineage>
</organism>
<sequence length="64" mass="7394">MVFLTKELPGNLLITPRSSQGLLTEHPGIYFLLQRNSTTVKTQPFEMREKKTQKNYKGIKSVQQ</sequence>
<evidence type="ECO:0000313" key="2">
    <source>
        <dbReference type="Proteomes" id="UP001165960"/>
    </source>
</evidence>
<dbReference type="EMBL" id="QTSX02002881">
    <property type="protein sequence ID" value="KAJ9073894.1"/>
    <property type="molecule type" value="Genomic_DNA"/>
</dbReference>
<comment type="caution">
    <text evidence="1">The sequence shown here is derived from an EMBL/GenBank/DDBJ whole genome shotgun (WGS) entry which is preliminary data.</text>
</comment>
<keyword evidence="2" id="KW-1185">Reference proteome</keyword>
<reference evidence="1" key="1">
    <citation type="submission" date="2022-04" db="EMBL/GenBank/DDBJ databases">
        <title>Genome of the entomopathogenic fungus Entomophthora muscae.</title>
        <authorList>
            <person name="Elya C."/>
            <person name="Lovett B.R."/>
            <person name="Lee E."/>
            <person name="Macias A.M."/>
            <person name="Hajek A.E."/>
            <person name="De Bivort B.L."/>
            <person name="Kasson M.T."/>
            <person name="De Fine Licht H.H."/>
            <person name="Stajich J.E."/>
        </authorList>
    </citation>
    <scope>NUCLEOTIDE SEQUENCE</scope>
    <source>
        <strain evidence="1">Berkeley</strain>
    </source>
</reference>
<evidence type="ECO:0000313" key="1">
    <source>
        <dbReference type="EMBL" id="KAJ9073894.1"/>
    </source>
</evidence>
<protein>
    <submittedName>
        <fullName evidence="1">Uncharacterized protein</fullName>
    </submittedName>
</protein>
<gene>
    <name evidence="1" type="ORF">DSO57_1011785</name>
</gene>
<accession>A0ACC2TGV1</accession>
<dbReference type="Proteomes" id="UP001165960">
    <property type="component" value="Unassembled WGS sequence"/>
</dbReference>
<proteinExistence type="predicted"/>
<name>A0ACC2TGV1_9FUNG</name>